<evidence type="ECO:0008006" key="4">
    <source>
        <dbReference type="Google" id="ProtNLM"/>
    </source>
</evidence>
<evidence type="ECO:0000313" key="2">
    <source>
        <dbReference type="EMBL" id="TXG78673.1"/>
    </source>
</evidence>
<protein>
    <recommendedName>
        <fullName evidence="4">YtxH domain-containing protein</fullName>
    </recommendedName>
</protein>
<reference evidence="2 3" key="1">
    <citation type="submission" date="2018-09" db="EMBL/GenBank/DDBJ databases">
        <title>Metagenome Assembled Genomes from an Advanced Water Purification Facility.</title>
        <authorList>
            <person name="Stamps B.W."/>
            <person name="Spear J.R."/>
        </authorList>
    </citation>
    <scope>NUCLEOTIDE SEQUENCE [LARGE SCALE GENOMIC DNA]</scope>
    <source>
        <strain evidence="2">Bin_63_2</strain>
    </source>
</reference>
<comment type="caution">
    <text evidence="2">The sequence shown here is derived from an EMBL/GenBank/DDBJ whole genome shotgun (WGS) entry which is preliminary data.</text>
</comment>
<dbReference type="EMBL" id="SSDS01000009">
    <property type="protein sequence ID" value="TXG78673.1"/>
    <property type="molecule type" value="Genomic_DNA"/>
</dbReference>
<proteinExistence type="predicted"/>
<dbReference type="Proteomes" id="UP000321026">
    <property type="component" value="Unassembled WGS sequence"/>
</dbReference>
<keyword evidence="1" id="KW-1133">Transmembrane helix</keyword>
<evidence type="ECO:0000313" key="3">
    <source>
        <dbReference type="Proteomes" id="UP000321026"/>
    </source>
</evidence>
<accession>A0A5C7JB73</accession>
<sequence length="92" mass="10161">MGNNNGKFSDGFLIGALIGGAAVFLLGTKKGNKILKAITQEGKLELGHVMEDIEERLEGIYPMPEAEQEREVAENITVEVDPSKPKRFFKKK</sequence>
<name>A0A5C7JB73_9BACT</name>
<evidence type="ECO:0000256" key="1">
    <source>
        <dbReference type="SAM" id="Phobius"/>
    </source>
</evidence>
<gene>
    <name evidence="2" type="ORF">E6Q11_00720</name>
</gene>
<dbReference type="AlphaFoldDB" id="A0A5C7JB73"/>
<keyword evidence="1" id="KW-0472">Membrane</keyword>
<keyword evidence="1" id="KW-0812">Transmembrane</keyword>
<organism evidence="2 3">
    <name type="scientific">Candidatus Dojkabacteria bacterium</name>
    <dbReference type="NCBI Taxonomy" id="2099670"/>
    <lineage>
        <taxon>Bacteria</taxon>
        <taxon>Candidatus Dojkabacteria</taxon>
    </lineage>
</organism>
<feature type="transmembrane region" description="Helical" evidence="1">
    <location>
        <begin position="12"/>
        <end position="28"/>
    </location>
</feature>